<dbReference type="InterPro" id="IPR050838">
    <property type="entry name" value="Ketopantoate_reductase"/>
</dbReference>
<dbReference type="GO" id="GO:0050661">
    <property type="term" value="F:NADP binding"/>
    <property type="evidence" value="ECO:0007669"/>
    <property type="project" value="TreeGrafter"/>
</dbReference>
<keyword evidence="4" id="KW-0560">Oxidoreductase</keyword>
<name>A0AAX4H6I8_9ASCO</name>
<evidence type="ECO:0000256" key="3">
    <source>
        <dbReference type="ARBA" id="ARBA00022857"/>
    </source>
</evidence>
<feature type="domain" description="Ketopantoate reductase C-terminal" evidence="7">
    <location>
        <begin position="210"/>
        <end position="340"/>
    </location>
</feature>
<proteinExistence type="inferred from homology"/>
<dbReference type="InterPro" id="IPR013332">
    <property type="entry name" value="KPR_N"/>
</dbReference>
<dbReference type="KEGG" id="asau:88172468"/>
<dbReference type="InterPro" id="IPR036291">
    <property type="entry name" value="NAD(P)-bd_dom_sf"/>
</dbReference>
<dbReference type="GeneID" id="88172468"/>
<dbReference type="GO" id="GO:0015940">
    <property type="term" value="P:pantothenate biosynthetic process"/>
    <property type="evidence" value="ECO:0007669"/>
    <property type="project" value="InterPro"/>
</dbReference>
<dbReference type="Gene3D" id="3.40.50.720">
    <property type="entry name" value="NAD(P)-binding Rossmann-like Domain"/>
    <property type="match status" value="1"/>
</dbReference>
<dbReference type="RefSeq" id="XP_062876526.1">
    <property type="nucleotide sequence ID" value="XM_063020456.1"/>
</dbReference>
<organism evidence="8 9">
    <name type="scientific">Australozyma saopauloensis</name>
    <dbReference type="NCBI Taxonomy" id="291208"/>
    <lineage>
        <taxon>Eukaryota</taxon>
        <taxon>Fungi</taxon>
        <taxon>Dikarya</taxon>
        <taxon>Ascomycota</taxon>
        <taxon>Saccharomycotina</taxon>
        <taxon>Pichiomycetes</taxon>
        <taxon>Metschnikowiaceae</taxon>
        <taxon>Australozyma</taxon>
    </lineage>
</organism>
<evidence type="ECO:0000313" key="8">
    <source>
        <dbReference type="EMBL" id="WPK24143.1"/>
    </source>
</evidence>
<evidence type="ECO:0000256" key="1">
    <source>
        <dbReference type="ARBA" id="ARBA00007870"/>
    </source>
</evidence>
<sequence length="358" mass="39619">MSVHVLGIGAMGSLLAHELVAARLSPILLVKHSTIKQNLHSLNNTMTLARHSDSGIIYNTTKMAVRQKPTLEEWDKTMAITDMIVATKTHSTKEALTPYVPYMTPDTNLIFVQNGMGAVPSVIDALWQGRQEPNVYHVISSHGAYKERVNLTHHVGMGSLTIARVPLREAFRNGSSEHSNEKEPVPNVIQALLDSPNLDASLASYPEFLVAQMEKLVVNACINPITALMDCKNGDLLRSTNCISMMKKVIEECVDCFRSDSEVYASVPEVHAILSKERLLQCVLDVSYKTEKNSSSMREDVRNVKLTEIDAINGYIVDLGRKNGVPTPLNQTLTTMIRAKHQIGQAKERAAIETFSTR</sequence>
<dbReference type="SUPFAM" id="SSF51735">
    <property type="entry name" value="NAD(P)-binding Rossmann-fold domains"/>
    <property type="match status" value="1"/>
</dbReference>
<dbReference type="Pfam" id="PF08546">
    <property type="entry name" value="ApbA_C"/>
    <property type="match status" value="1"/>
</dbReference>
<evidence type="ECO:0000256" key="2">
    <source>
        <dbReference type="ARBA" id="ARBA00013014"/>
    </source>
</evidence>
<accession>A0AAX4H6I8</accession>
<dbReference type="NCBIfam" id="TIGR00745">
    <property type="entry name" value="apbA_panE"/>
    <property type="match status" value="1"/>
</dbReference>
<dbReference type="EMBL" id="CP138895">
    <property type="protein sequence ID" value="WPK24143.1"/>
    <property type="molecule type" value="Genomic_DNA"/>
</dbReference>
<evidence type="ECO:0000256" key="5">
    <source>
        <dbReference type="ARBA" id="ARBA00032024"/>
    </source>
</evidence>
<dbReference type="InterPro" id="IPR013328">
    <property type="entry name" value="6PGD_dom2"/>
</dbReference>
<dbReference type="AlphaFoldDB" id="A0AAX4H6I8"/>
<feature type="domain" description="Ketopantoate reductase N-terminal" evidence="6">
    <location>
        <begin position="3"/>
        <end position="164"/>
    </location>
</feature>
<dbReference type="EC" id="1.1.1.169" evidence="2"/>
<dbReference type="InterPro" id="IPR008927">
    <property type="entry name" value="6-PGluconate_DH-like_C_sf"/>
</dbReference>
<evidence type="ECO:0000259" key="7">
    <source>
        <dbReference type="Pfam" id="PF08546"/>
    </source>
</evidence>
<reference evidence="8 9" key="1">
    <citation type="submission" date="2023-10" db="EMBL/GenBank/DDBJ databases">
        <title>Draft Genome Sequence of Candida saopaulonensis from a very Premature Infant with Sepsis.</title>
        <authorList>
            <person name="Ning Y."/>
            <person name="Dai R."/>
            <person name="Xiao M."/>
            <person name="Xu Y."/>
            <person name="Yan Q."/>
            <person name="Zhang L."/>
        </authorList>
    </citation>
    <scope>NUCLEOTIDE SEQUENCE [LARGE SCALE GENOMIC DNA]</scope>
    <source>
        <strain evidence="8 9">19XY460</strain>
    </source>
</reference>
<dbReference type="InterPro" id="IPR003710">
    <property type="entry name" value="ApbA"/>
</dbReference>
<dbReference type="GO" id="GO:0008677">
    <property type="term" value="F:2-dehydropantoate 2-reductase activity"/>
    <property type="evidence" value="ECO:0007669"/>
    <property type="project" value="UniProtKB-EC"/>
</dbReference>
<dbReference type="SUPFAM" id="SSF48179">
    <property type="entry name" value="6-phosphogluconate dehydrogenase C-terminal domain-like"/>
    <property type="match status" value="1"/>
</dbReference>
<dbReference type="Gene3D" id="1.10.1040.10">
    <property type="entry name" value="N-(1-d-carboxylethyl)-l-norvaline Dehydrogenase, domain 2"/>
    <property type="match status" value="1"/>
</dbReference>
<evidence type="ECO:0000313" key="9">
    <source>
        <dbReference type="Proteomes" id="UP001338582"/>
    </source>
</evidence>
<evidence type="ECO:0000259" key="6">
    <source>
        <dbReference type="Pfam" id="PF02558"/>
    </source>
</evidence>
<dbReference type="GO" id="GO:0005739">
    <property type="term" value="C:mitochondrion"/>
    <property type="evidence" value="ECO:0007669"/>
    <property type="project" value="TreeGrafter"/>
</dbReference>
<dbReference type="Proteomes" id="UP001338582">
    <property type="component" value="Chromosome 2"/>
</dbReference>
<dbReference type="PANTHER" id="PTHR43765">
    <property type="entry name" value="2-DEHYDROPANTOATE 2-REDUCTASE-RELATED"/>
    <property type="match status" value="1"/>
</dbReference>
<keyword evidence="3" id="KW-0521">NADP</keyword>
<protein>
    <recommendedName>
        <fullName evidence="2">2-dehydropantoate 2-reductase</fullName>
        <ecNumber evidence="2">1.1.1.169</ecNumber>
    </recommendedName>
    <alternativeName>
        <fullName evidence="5">Ketopantoate reductase</fullName>
    </alternativeName>
</protein>
<gene>
    <name evidence="8" type="ORF">PUMCH_001403</name>
</gene>
<dbReference type="Pfam" id="PF02558">
    <property type="entry name" value="ApbA"/>
    <property type="match status" value="1"/>
</dbReference>
<comment type="similarity">
    <text evidence="1">Belongs to the ketopantoate reductase family.</text>
</comment>
<dbReference type="PANTHER" id="PTHR43765:SF2">
    <property type="entry name" value="2-DEHYDROPANTOATE 2-REDUCTASE"/>
    <property type="match status" value="1"/>
</dbReference>
<dbReference type="InterPro" id="IPR013752">
    <property type="entry name" value="KPA_reductase"/>
</dbReference>
<keyword evidence="9" id="KW-1185">Reference proteome</keyword>
<evidence type="ECO:0000256" key="4">
    <source>
        <dbReference type="ARBA" id="ARBA00023002"/>
    </source>
</evidence>